<sequence>MLPKMMPFSVDATLTVALMLQKSWGASTTGVGFSTSFRSPRVASSSVQFWRVSAVWFTTSTSRAMSYWFTCT</sequence>
<dbReference type="EMBL" id="GIFC01000843">
    <property type="protein sequence ID" value="MXU82926.1"/>
    <property type="molecule type" value="Transcribed_RNA"/>
</dbReference>
<reference evidence="1" key="1">
    <citation type="submission" date="2019-12" db="EMBL/GenBank/DDBJ databases">
        <title>An insight into the sialome of adult female Ixodes ricinus ticks feeding for 6 days.</title>
        <authorList>
            <person name="Perner J."/>
            <person name="Ribeiro J.M.C."/>
        </authorList>
    </citation>
    <scope>NUCLEOTIDE SEQUENCE</scope>
    <source>
        <strain evidence="1">Semi-engorged</strain>
        <tissue evidence="1">Salivary glands</tissue>
    </source>
</reference>
<organism evidence="1">
    <name type="scientific">Ixodes ricinus</name>
    <name type="common">Common tick</name>
    <name type="synonym">Acarus ricinus</name>
    <dbReference type="NCBI Taxonomy" id="34613"/>
    <lineage>
        <taxon>Eukaryota</taxon>
        <taxon>Metazoa</taxon>
        <taxon>Ecdysozoa</taxon>
        <taxon>Arthropoda</taxon>
        <taxon>Chelicerata</taxon>
        <taxon>Arachnida</taxon>
        <taxon>Acari</taxon>
        <taxon>Parasitiformes</taxon>
        <taxon>Ixodida</taxon>
        <taxon>Ixodoidea</taxon>
        <taxon>Ixodidae</taxon>
        <taxon>Ixodinae</taxon>
        <taxon>Ixodes</taxon>
    </lineage>
</organism>
<protein>
    <submittedName>
        <fullName evidence="1">Putative secreted protein</fullName>
    </submittedName>
</protein>
<accession>A0A6B0U3M7</accession>
<proteinExistence type="predicted"/>
<evidence type="ECO:0000313" key="1">
    <source>
        <dbReference type="EMBL" id="MXU82926.1"/>
    </source>
</evidence>
<dbReference type="AlphaFoldDB" id="A0A6B0U3M7"/>
<name>A0A6B0U3M7_IXORI</name>